<dbReference type="EMBL" id="JAACXV010000025">
    <property type="protein sequence ID" value="KAF7286494.1"/>
    <property type="molecule type" value="Genomic_DNA"/>
</dbReference>
<feature type="region of interest" description="Disordered" evidence="1">
    <location>
        <begin position="332"/>
        <end position="353"/>
    </location>
</feature>
<keyword evidence="3" id="KW-1185">Reference proteome</keyword>
<evidence type="ECO:0000256" key="1">
    <source>
        <dbReference type="SAM" id="MobiDB-lite"/>
    </source>
</evidence>
<feature type="compositionally biased region" description="Basic and acidic residues" evidence="1">
    <location>
        <begin position="283"/>
        <end position="295"/>
    </location>
</feature>
<protein>
    <submittedName>
        <fullName evidence="2">Uncharacterized protein</fullName>
    </submittedName>
</protein>
<accession>A0A834ISI9</accession>
<comment type="caution">
    <text evidence="2">The sequence shown here is derived from an EMBL/GenBank/DDBJ whole genome shotgun (WGS) entry which is preliminary data.</text>
</comment>
<sequence length="432" mass="49999">MNDPINDGRLANRLLLNERIREIINTVLSALHKSNPEKNREIFEMANDVAELKKLFTKKSILTFLDELSSSPIIYSCSSFILTAPFRVRSVQLELRTITGSVEHLVRRIRHDVLQLPPRPKLLDLEAETVGADGDDSNTRKVRHRKSFKMQNTTDQDTLKKVGLLYGDKLKLSAKIPEQERKLGRHTDVNFIQKNITDVANVKKIEYDIVDEEEEIPKPKKFTKVASRYQRGRNSASSSLTGNVLDRPYIQPVKFNERVTAIIEDIEKRQETAADNQNEEDTDLNKHDESNAHDDAHCRLRPERKLEDLRIHLKQTTCPACMEKYKIPLPTPKTPRVKPSSVLPGKPGENPYLKTNSRIRLSMLIDQEMFKMQSYEKRFSSEVTPRKYSLRKREMESCSSEQLNLSPLELAKIEQEIREKEIQKKLEKFLSQ</sequence>
<name>A0A834ISI9_RHYFE</name>
<evidence type="ECO:0000313" key="3">
    <source>
        <dbReference type="Proteomes" id="UP000625711"/>
    </source>
</evidence>
<feature type="region of interest" description="Disordered" evidence="1">
    <location>
        <begin position="270"/>
        <end position="295"/>
    </location>
</feature>
<dbReference type="AlphaFoldDB" id="A0A834ISI9"/>
<organism evidence="2 3">
    <name type="scientific">Rhynchophorus ferrugineus</name>
    <name type="common">Red palm weevil</name>
    <name type="synonym">Curculio ferrugineus</name>
    <dbReference type="NCBI Taxonomy" id="354439"/>
    <lineage>
        <taxon>Eukaryota</taxon>
        <taxon>Metazoa</taxon>
        <taxon>Ecdysozoa</taxon>
        <taxon>Arthropoda</taxon>
        <taxon>Hexapoda</taxon>
        <taxon>Insecta</taxon>
        <taxon>Pterygota</taxon>
        <taxon>Neoptera</taxon>
        <taxon>Endopterygota</taxon>
        <taxon>Coleoptera</taxon>
        <taxon>Polyphaga</taxon>
        <taxon>Cucujiformia</taxon>
        <taxon>Curculionidae</taxon>
        <taxon>Dryophthorinae</taxon>
        <taxon>Rhynchophorus</taxon>
    </lineage>
</organism>
<dbReference type="Proteomes" id="UP000625711">
    <property type="component" value="Unassembled WGS sequence"/>
</dbReference>
<reference evidence="2" key="1">
    <citation type="submission" date="2020-08" db="EMBL/GenBank/DDBJ databases">
        <title>Genome sequencing and assembly of the red palm weevil Rhynchophorus ferrugineus.</title>
        <authorList>
            <person name="Dias G.B."/>
            <person name="Bergman C.M."/>
            <person name="Manee M."/>
        </authorList>
    </citation>
    <scope>NUCLEOTIDE SEQUENCE</scope>
    <source>
        <strain evidence="2">AA-2017</strain>
        <tissue evidence="2">Whole larva</tissue>
    </source>
</reference>
<gene>
    <name evidence="2" type="ORF">GWI33_005132</name>
</gene>
<evidence type="ECO:0000313" key="2">
    <source>
        <dbReference type="EMBL" id="KAF7286494.1"/>
    </source>
</evidence>
<dbReference type="OrthoDB" id="7683519at2759"/>
<proteinExistence type="predicted"/>